<name>A0A915JVM4_ROMCU</name>
<evidence type="ECO:0000256" key="1">
    <source>
        <dbReference type="SAM" id="MobiDB-lite"/>
    </source>
</evidence>
<evidence type="ECO:0000313" key="2">
    <source>
        <dbReference type="Proteomes" id="UP000887565"/>
    </source>
</evidence>
<feature type="region of interest" description="Disordered" evidence="1">
    <location>
        <begin position="44"/>
        <end position="64"/>
    </location>
</feature>
<organism evidence="2 3">
    <name type="scientific">Romanomermis culicivorax</name>
    <name type="common">Nematode worm</name>
    <dbReference type="NCBI Taxonomy" id="13658"/>
    <lineage>
        <taxon>Eukaryota</taxon>
        <taxon>Metazoa</taxon>
        <taxon>Ecdysozoa</taxon>
        <taxon>Nematoda</taxon>
        <taxon>Enoplea</taxon>
        <taxon>Dorylaimia</taxon>
        <taxon>Mermithida</taxon>
        <taxon>Mermithoidea</taxon>
        <taxon>Mermithidae</taxon>
        <taxon>Romanomermis</taxon>
    </lineage>
</organism>
<dbReference type="Proteomes" id="UP000887565">
    <property type="component" value="Unplaced"/>
</dbReference>
<evidence type="ECO:0000313" key="3">
    <source>
        <dbReference type="WBParaSite" id="nRc.2.0.1.t30361-RA"/>
    </source>
</evidence>
<reference evidence="3" key="1">
    <citation type="submission" date="2022-11" db="UniProtKB">
        <authorList>
            <consortium name="WormBaseParasite"/>
        </authorList>
    </citation>
    <scope>IDENTIFICATION</scope>
</reference>
<accession>A0A915JVM4</accession>
<proteinExistence type="predicted"/>
<dbReference type="WBParaSite" id="nRc.2.0.1.t30361-RA">
    <property type="protein sequence ID" value="nRc.2.0.1.t30361-RA"/>
    <property type="gene ID" value="nRc.2.0.1.g30361"/>
</dbReference>
<protein>
    <submittedName>
        <fullName evidence="3">Uncharacterized protein</fullName>
    </submittedName>
</protein>
<sequence>TAQPQAPLIPATGATANSQLQPSLNQNPLIAALICPNAPAVSQIPPPSTAAQGSNDQTVAKTDSSESFINIQQLHVQREIQEQTKATKACFAALAEQMQQLISTTAVATNLPNPPTPRQLLVSSRFHGEETRDIYIPNETLRETEPAQVFG</sequence>
<feature type="compositionally biased region" description="Polar residues" evidence="1">
    <location>
        <begin position="49"/>
        <end position="64"/>
    </location>
</feature>
<dbReference type="AlphaFoldDB" id="A0A915JVM4"/>
<keyword evidence="2" id="KW-1185">Reference proteome</keyword>